<keyword evidence="2" id="KW-1185">Reference proteome</keyword>
<protein>
    <recommendedName>
        <fullName evidence="3">SR1 protein</fullName>
    </recommendedName>
</protein>
<reference evidence="2" key="1">
    <citation type="submission" date="2016-07" db="EMBL/GenBank/DDBJ databases">
        <authorList>
            <person name="Florea S."/>
            <person name="Webb J.S."/>
            <person name="Jaromczyk J."/>
            <person name="Schardl C.L."/>
        </authorList>
    </citation>
    <scope>NUCLEOTIDE SEQUENCE [LARGE SCALE GENOMIC DNA]</scope>
    <source>
        <strain evidence="2">CY1</strain>
    </source>
</reference>
<dbReference type="STRING" id="1469647.BC351_30805"/>
<dbReference type="AlphaFoldDB" id="A0A1V4HHF4"/>
<evidence type="ECO:0000313" key="2">
    <source>
        <dbReference type="Proteomes" id="UP000190626"/>
    </source>
</evidence>
<comment type="caution">
    <text evidence="1">The sequence shown here is derived from an EMBL/GenBank/DDBJ whole genome shotgun (WGS) entry which is preliminary data.</text>
</comment>
<dbReference type="OrthoDB" id="2971595at2"/>
<proteinExistence type="predicted"/>
<gene>
    <name evidence="1" type="ORF">BC351_30805</name>
</gene>
<evidence type="ECO:0000313" key="1">
    <source>
        <dbReference type="EMBL" id="OPH54833.1"/>
    </source>
</evidence>
<dbReference type="EMBL" id="MBTG01000020">
    <property type="protein sequence ID" value="OPH54833.1"/>
    <property type="molecule type" value="Genomic_DNA"/>
</dbReference>
<sequence>MSQTNHVKLAAIHRYDLGVVICKLCNEVIATLPTDGYKKFYSLCNAMSCIEKNKEENKR</sequence>
<dbReference type="Proteomes" id="UP000190626">
    <property type="component" value="Unassembled WGS sequence"/>
</dbReference>
<organism evidence="1 2">
    <name type="scientific">Paenibacillus ferrarius</name>
    <dbReference type="NCBI Taxonomy" id="1469647"/>
    <lineage>
        <taxon>Bacteria</taxon>
        <taxon>Bacillati</taxon>
        <taxon>Bacillota</taxon>
        <taxon>Bacilli</taxon>
        <taxon>Bacillales</taxon>
        <taxon>Paenibacillaceae</taxon>
        <taxon>Paenibacillus</taxon>
    </lineage>
</organism>
<dbReference type="RefSeq" id="WP_079414849.1">
    <property type="nucleotide sequence ID" value="NZ_MBTG01000020.1"/>
</dbReference>
<name>A0A1V4HHF4_9BACL</name>
<accession>A0A1V4HHF4</accession>
<evidence type="ECO:0008006" key="3">
    <source>
        <dbReference type="Google" id="ProtNLM"/>
    </source>
</evidence>